<dbReference type="PROSITE" id="PS50011">
    <property type="entry name" value="PROTEIN_KINASE_DOM"/>
    <property type="match status" value="1"/>
</dbReference>
<dbReference type="GO" id="GO:0016301">
    <property type="term" value="F:kinase activity"/>
    <property type="evidence" value="ECO:0007669"/>
    <property type="project" value="UniProtKB-KW"/>
</dbReference>
<keyword evidence="1" id="KW-0067">ATP-binding</keyword>
<dbReference type="Pfam" id="PF00069">
    <property type="entry name" value="Pkinase"/>
    <property type="match status" value="1"/>
</dbReference>
<reference evidence="4 5" key="1">
    <citation type="submission" date="2019-10" db="EMBL/GenBank/DDBJ databases">
        <title>Description of Paenibacillus terricola sp. nov.</title>
        <authorList>
            <person name="Carlier A."/>
            <person name="Qi S."/>
        </authorList>
    </citation>
    <scope>NUCLEOTIDE SEQUENCE [LARGE SCALE GENOMIC DNA]</scope>
    <source>
        <strain evidence="4 5">LMG 31459</strain>
    </source>
</reference>
<gene>
    <name evidence="4" type="ORF">GC101_15520</name>
</gene>
<feature type="region of interest" description="Disordered" evidence="2">
    <location>
        <begin position="196"/>
        <end position="216"/>
    </location>
</feature>
<keyword evidence="4" id="KW-0418">Kinase</keyword>
<dbReference type="SUPFAM" id="SSF56112">
    <property type="entry name" value="Protein kinase-like (PK-like)"/>
    <property type="match status" value="1"/>
</dbReference>
<sequence length="291" mass="33175">MFNLAQEAESGKGGIMVMAIERWRGFIRAWRDYPFPEGAVIGGNYTIEALLGEGSYGLTYLTRNPEDGTPLALKQSRPSKKAVGRAMLARESAILRVMEHPNIPACRDYFEYKGSNWLVTDYIAGKTLEDLIFDEQFVYGERECLATTLKLMERVAHVHSRGYVHLDLRIPNVILQNEDLYLIDFGLAAKIGEADTAQQPQKGKRKGKDMPERRPPEIASDLYDVGQLMLFMLYSGYHPQQGKAERTWREELELSPGMLQMLSRLLGEQEAYTDTAVFIREARELYKSLLR</sequence>
<dbReference type="PROSITE" id="PS00107">
    <property type="entry name" value="PROTEIN_KINASE_ATP"/>
    <property type="match status" value="1"/>
</dbReference>
<name>A0ABX1YIE6_9BACL</name>
<dbReference type="Gene3D" id="1.10.510.10">
    <property type="entry name" value="Transferase(Phosphotransferase) domain 1"/>
    <property type="match status" value="1"/>
</dbReference>
<organism evidence="4 5">
    <name type="scientific">Paenibacillus phytohabitans</name>
    <dbReference type="NCBI Taxonomy" id="2654978"/>
    <lineage>
        <taxon>Bacteria</taxon>
        <taxon>Bacillati</taxon>
        <taxon>Bacillota</taxon>
        <taxon>Bacilli</taxon>
        <taxon>Bacillales</taxon>
        <taxon>Paenibacillaceae</taxon>
        <taxon>Paenibacillus</taxon>
    </lineage>
</organism>
<dbReference type="PANTHER" id="PTHR24347">
    <property type="entry name" value="SERINE/THREONINE-PROTEIN KINASE"/>
    <property type="match status" value="1"/>
</dbReference>
<evidence type="ECO:0000256" key="1">
    <source>
        <dbReference type="PROSITE-ProRule" id="PRU10141"/>
    </source>
</evidence>
<dbReference type="EMBL" id="WHOB01000042">
    <property type="protein sequence ID" value="NOU80279.1"/>
    <property type="molecule type" value="Genomic_DNA"/>
</dbReference>
<keyword evidence="5" id="KW-1185">Reference proteome</keyword>
<feature type="binding site" evidence="1">
    <location>
        <position position="74"/>
    </location>
    <ligand>
        <name>ATP</name>
        <dbReference type="ChEBI" id="CHEBI:30616"/>
    </ligand>
</feature>
<evidence type="ECO:0000313" key="4">
    <source>
        <dbReference type="EMBL" id="NOU80279.1"/>
    </source>
</evidence>
<dbReference type="InterPro" id="IPR017441">
    <property type="entry name" value="Protein_kinase_ATP_BS"/>
</dbReference>
<dbReference type="InterPro" id="IPR000719">
    <property type="entry name" value="Prot_kinase_dom"/>
</dbReference>
<accession>A0ABX1YIE6</accession>
<keyword evidence="1" id="KW-0547">Nucleotide-binding</keyword>
<feature type="domain" description="Protein kinase" evidence="3">
    <location>
        <begin position="45"/>
        <end position="291"/>
    </location>
</feature>
<protein>
    <submittedName>
        <fullName evidence="4">Protein kinase</fullName>
    </submittedName>
</protein>
<keyword evidence="4" id="KW-0808">Transferase</keyword>
<evidence type="ECO:0000313" key="5">
    <source>
        <dbReference type="Proteomes" id="UP000596857"/>
    </source>
</evidence>
<dbReference type="Proteomes" id="UP000596857">
    <property type="component" value="Unassembled WGS sequence"/>
</dbReference>
<dbReference type="InterPro" id="IPR011009">
    <property type="entry name" value="Kinase-like_dom_sf"/>
</dbReference>
<proteinExistence type="predicted"/>
<evidence type="ECO:0000256" key="2">
    <source>
        <dbReference type="SAM" id="MobiDB-lite"/>
    </source>
</evidence>
<evidence type="ECO:0000259" key="3">
    <source>
        <dbReference type="PROSITE" id="PS50011"/>
    </source>
</evidence>
<comment type="caution">
    <text evidence="4">The sequence shown here is derived from an EMBL/GenBank/DDBJ whole genome shotgun (WGS) entry which is preliminary data.</text>
</comment>